<accession>A0ABS3QP93</accession>
<reference evidence="1 2" key="1">
    <citation type="submission" date="2021-03" db="EMBL/GenBank/DDBJ databases">
        <authorList>
            <person name="Kim M.K."/>
        </authorList>
    </citation>
    <scope>NUCLEOTIDE SEQUENCE [LARGE SCALE GENOMIC DNA]</scope>
    <source>
        <strain evidence="1 2">BT442</strain>
    </source>
</reference>
<evidence type="ECO:0000313" key="2">
    <source>
        <dbReference type="Proteomes" id="UP000664369"/>
    </source>
</evidence>
<sequence length="48" mass="5321">MSVNTTTPHIENENEQELTNGLFVVELEERLEMVQAAAAEIVVSCCLD</sequence>
<organism evidence="1 2">
    <name type="scientific">Hymenobacter negativus</name>
    <dbReference type="NCBI Taxonomy" id="2795026"/>
    <lineage>
        <taxon>Bacteria</taxon>
        <taxon>Pseudomonadati</taxon>
        <taxon>Bacteroidota</taxon>
        <taxon>Cytophagia</taxon>
        <taxon>Cytophagales</taxon>
        <taxon>Hymenobacteraceae</taxon>
        <taxon>Hymenobacter</taxon>
    </lineage>
</organism>
<protein>
    <submittedName>
        <fullName evidence="1">Uncharacterized protein</fullName>
    </submittedName>
</protein>
<evidence type="ECO:0000313" key="1">
    <source>
        <dbReference type="EMBL" id="MBO2013092.1"/>
    </source>
</evidence>
<keyword evidence="2" id="KW-1185">Reference proteome</keyword>
<gene>
    <name evidence="1" type="ORF">J4E00_28790</name>
</gene>
<name>A0ABS3QP93_9BACT</name>
<proteinExistence type="predicted"/>
<dbReference type="RefSeq" id="WP_208178831.1">
    <property type="nucleotide sequence ID" value="NZ_JAGETZ010000026.1"/>
</dbReference>
<comment type="caution">
    <text evidence="1">The sequence shown here is derived from an EMBL/GenBank/DDBJ whole genome shotgun (WGS) entry which is preliminary data.</text>
</comment>
<dbReference type="Proteomes" id="UP000664369">
    <property type="component" value="Unassembled WGS sequence"/>
</dbReference>
<dbReference type="EMBL" id="JAGETZ010000026">
    <property type="protein sequence ID" value="MBO2013092.1"/>
    <property type="molecule type" value="Genomic_DNA"/>
</dbReference>